<gene>
    <name evidence="2" type="ORF">ALC56_14831</name>
</gene>
<dbReference type="EMBL" id="KQ981993">
    <property type="protein sequence ID" value="KYN31019.1"/>
    <property type="molecule type" value="Genomic_DNA"/>
</dbReference>
<dbReference type="Proteomes" id="UP000078541">
    <property type="component" value="Unassembled WGS sequence"/>
</dbReference>
<feature type="region of interest" description="Disordered" evidence="1">
    <location>
        <begin position="114"/>
        <end position="166"/>
    </location>
</feature>
<organism evidence="2 3">
    <name type="scientific">Trachymyrmex septentrionalis</name>
    <dbReference type="NCBI Taxonomy" id="34720"/>
    <lineage>
        <taxon>Eukaryota</taxon>
        <taxon>Metazoa</taxon>
        <taxon>Ecdysozoa</taxon>
        <taxon>Arthropoda</taxon>
        <taxon>Hexapoda</taxon>
        <taxon>Insecta</taxon>
        <taxon>Pterygota</taxon>
        <taxon>Neoptera</taxon>
        <taxon>Endopterygota</taxon>
        <taxon>Hymenoptera</taxon>
        <taxon>Apocrita</taxon>
        <taxon>Aculeata</taxon>
        <taxon>Formicoidea</taxon>
        <taxon>Formicidae</taxon>
        <taxon>Myrmicinae</taxon>
        <taxon>Trachymyrmex</taxon>
    </lineage>
</organism>
<feature type="compositionally biased region" description="Polar residues" evidence="1">
    <location>
        <begin position="1"/>
        <end position="10"/>
    </location>
</feature>
<protein>
    <submittedName>
        <fullName evidence="2">Uncharacterized protein</fullName>
    </submittedName>
</protein>
<name>A0A195ET09_9HYME</name>
<keyword evidence="3" id="KW-1185">Reference proteome</keyword>
<evidence type="ECO:0000313" key="3">
    <source>
        <dbReference type="Proteomes" id="UP000078541"/>
    </source>
</evidence>
<feature type="region of interest" description="Disordered" evidence="1">
    <location>
        <begin position="1"/>
        <end position="31"/>
    </location>
</feature>
<evidence type="ECO:0000313" key="2">
    <source>
        <dbReference type="EMBL" id="KYN31019.1"/>
    </source>
</evidence>
<proteinExistence type="predicted"/>
<feature type="compositionally biased region" description="Basic and acidic residues" evidence="1">
    <location>
        <begin position="130"/>
        <end position="155"/>
    </location>
</feature>
<accession>A0A195ET09</accession>
<dbReference type="AlphaFoldDB" id="A0A195ET09"/>
<evidence type="ECO:0000256" key="1">
    <source>
        <dbReference type="SAM" id="MobiDB-lite"/>
    </source>
</evidence>
<reference evidence="2 3" key="1">
    <citation type="submission" date="2016-03" db="EMBL/GenBank/DDBJ databases">
        <title>Trachymyrmex septentrionalis WGS genome.</title>
        <authorList>
            <person name="Nygaard S."/>
            <person name="Hu H."/>
            <person name="Boomsma J."/>
            <person name="Zhang G."/>
        </authorList>
    </citation>
    <scope>NUCLEOTIDE SEQUENCE [LARGE SCALE GENOMIC DNA]</scope>
    <source>
        <strain evidence="2">Tsep2-gDNA-1</strain>
        <tissue evidence="2">Whole body</tissue>
    </source>
</reference>
<sequence length="175" mass="20205">MAPVCQNTSKHYPRPRNHLAGSRSRPAIHPHPRARLGELLRYIYIYKKKNPEGRIAPLRAHSVMIQLGAALRFGKGQHYRCTLCTRLFLVLREPTRARRAQTYVHEVARTAQIGVTEKKNTAHRPARHRSAPDRVETKDEKPAERQEKNEDRGSGDDNDSDDDRRLVITIRVHVR</sequence>